<dbReference type="Gene3D" id="2.30.42.10">
    <property type="match status" value="1"/>
</dbReference>
<protein>
    <recommendedName>
        <fullName evidence="1">Tail specific protease domain-containing protein</fullName>
    </recommendedName>
</protein>
<name>A0A937XA61_UNCEI</name>
<dbReference type="InterPro" id="IPR028204">
    <property type="entry name" value="Tricorn_C1"/>
</dbReference>
<dbReference type="Pfam" id="PF03572">
    <property type="entry name" value="Peptidase_S41"/>
    <property type="match status" value="1"/>
</dbReference>
<dbReference type="CDD" id="cd07562">
    <property type="entry name" value="Peptidase_S41_TRI"/>
    <property type="match status" value="1"/>
</dbReference>
<dbReference type="GO" id="GO:0004175">
    <property type="term" value="F:endopeptidase activity"/>
    <property type="evidence" value="ECO:0007669"/>
    <property type="project" value="TreeGrafter"/>
</dbReference>
<accession>A0A937XA61</accession>
<dbReference type="Gene3D" id="3.30.750.44">
    <property type="match status" value="1"/>
</dbReference>
<dbReference type="InterPro" id="IPR005151">
    <property type="entry name" value="Tail-specific_protease"/>
</dbReference>
<proteinExistence type="predicted"/>
<gene>
    <name evidence="2" type="ORF">FJY75_02310</name>
</gene>
<sequence>MDLGERVPRPARPAAPRRWSPALLACLLSVAAATIPGGGCGALRRAPAPPRLDAAQRELNLRSFEYAWETIRDKHWDPELNGVDWPGVRDEFLPRIAAAETMAEARAAMVDMLSRLDQSHFGIFPPDAYEVVAEASTGRKGQGGVGLEARVIEDQALVTRLEPGSPAEQAGVGLGWEILAVEGKKLAPSLARIREQFQDKTTLEVMLAGIVAARLEGEIGDARRVLFRDGEGREVTRDLVLVAPRGRWSQLGNLPPLPVWIEARRIEERVGYIAFNVFLDPQNLMETFSEAVASFMDADGIIIDVRGNPGGIGAMAMGMAGWFVEEKGRRLGTMHTRGNEMNFVVSPRARVFSRSLAILQDGASGSTTEIFAGGLQDLGRARVFGTRSAGAVLPAMIERLPNGDGFLYAIANYVSAAGAVLEGHGVLPDVEAPHTRAALLAGRDAALEAALAWIREAS</sequence>
<dbReference type="SMART" id="SM00245">
    <property type="entry name" value="TSPc"/>
    <property type="match status" value="1"/>
</dbReference>
<dbReference type="GO" id="GO:0006508">
    <property type="term" value="P:proteolysis"/>
    <property type="evidence" value="ECO:0007669"/>
    <property type="project" value="InterPro"/>
</dbReference>
<dbReference type="GO" id="GO:0007165">
    <property type="term" value="P:signal transduction"/>
    <property type="evidence" value="ECO:0007669"/>
    <property type="project" value="TreeGrafter"/>
</dbReference>
<dbReference type="PANTHER" id="PTHR32060:SF30">
    <property type="entry name" value="CARBOXY-TERMINAL PROCESSING PROTEASE CTPA"/>
    <property type="match status" value="1"/>
</dbReference>
<dbReference type="Pfam" id="PF14684">
    <property type="entry name" value="Tricorn_C1"/>
    <property type="match status" value="1"/>
</dbReference>
<dbReference type="GO" id="GO:0008236">
    <property type="term" value="F:serine-type peptidase activity"/>
    <property type="evidence" value="ECO:0007669"/>
    <property type="project" value="InterPro"/>
</dbReference>
<dbReference type="InterPro" id="IPR029045">
    <property type="entry name" value="ClpP/crotonase-like_dom_sf"/>
</dbReference>
<reference evidence="2" key="1">
    <citation type="submission" date="2019-03" db="EMBL/GenBank/DDBJ databases">
        <title>Lake Tanganyika Metagenome-Assembled Genomes (MAGs).</title>
        <authorList>
            <person name="Tran P."/>
        </authorList>
    </citation>
    <scope>NUCLEOTIDE SEQUENCE</scope>
    <source>
        <strain evidence="2">M_DeepCast_400m_m2_100</strain>
    </source>
</reference>
<evidence type="ECO:0000313" key="3">
    <source>
        <dbReference type="Proteomes" id="UP000748308"/>
    </source>
</evidence>
<dbReference type="AlphaFoldDB" id="A0A937XA61"/>
<dbReference type="SUPFAM" id="SSF52096">
    <property type="entry name" value="ClpP/crotonase"/>
    <property type="match status" value="1"/>
</dbReference>
<feature type="domain" description="Tail specific protease" evidence="1">
    <location>
        <begin position="232"/>
        <end position="433"/>
    </location>
</feature>
<dbReference type="PANTHER" id="PTHR32060">
    <property type="entry name" value="TAIL-SPECIFIC PROTEASE"/>
    <property type="match status" value="1"/>
</dbReference>
<organism evidence="2 3">
    <name type="scientific">Eiseniibacteriota bacterium</name>
    <dbReference type="NCBI Taxonomy" id="2212470"/>
    <lineage>
        <taxon>Bacteria</taxon>
        <taxon>Candidatus Eiseniibacteriota</taxon>
    </lineage>
</organism>
<dbReference type="EMBL" id="VGIY01000030">
    <property type="protein sequence ID" value="MBM3316662.1"/>
    <property type="molecule type" value="Genomic_DNA"/>
</dbReference>
<dbReference type="GO" id="GO:0030288">
    <property type="term" value="C:outer membrane-bounded periplasmic space"/>
    <property type="evidence" value="ECO:0007669"/>
    <property type="project" value="TreeGrafter"/>
</dbReference>
<dbReference type="SUPFAM" id="SSF50156">
    <property type="entry name" value="PDZ domain-like"/>
    <property type="match status" value="1"/>
</dbReference>
<comment type="caution">
    <text evidence="2">The sequence shown here is derived from an EMBL/GenBank/DDBJ whole genome shotgun (WGS) entry which is preliminary data.</text>
</comment>
<evidence type="ECO:0000313" key="2">
    <source>
        <dbReference type="EMBL" id="MBM3316662.1"/>
    </source>
</evidence>
<dbReference type="Gene3D" id="3.90.226.10">
    <property type="entry name" value="2-enoyl-CoA Hydratase, Chain A, domain 1"/>
    <property type="match status" value="1"/>
</dbReference>
<dbReference type="InterPro" id="IPR036034">
    <property type="entry name" value="PDZ_sf"/>
</dbReference>
<dbReference type="Proteomes" id="UP000748308">
    <property type="component" value="Unassembled WGS sequence"/>
</dbReference>
<evidence type="ECO:0000259" key="1">
    <source>
        <dbReference type="SMART" id="SM00245"/>
    </source>
</evidence>